<dbReference type="Proteomes" id="UP001652628">
    <property type="component" value="Chromosome 3"/>
</dbReference>
<dbReference type="GeneID" id="139353160"/>
<evidence type="ECO:0000313" key="2">
    <source>
        <dbReference type="Proteomes" id="UP001652628"/>
    </source>
</evidence>
<proteinExistence type="predicted"/>
<dbReference type="RefSeq" id="XP_070852680.1">
    <property type="nucleotide sequence ID" value="XM_070996579.1"/>
</dbReference>
<name>A0ABM4TRU7_DROSZ</name>
<keyword evidence="2" id="KW-1185">Reference proteome</keyword>
<feature type="region of interest" description="Disordered" evidence="1">
    <location>
        <begin position="1"/>
        <end position="23"/>
    </location>
</feature>
<reference evidence="3 4" key="1">
    <citation type="submission" date="2025-05" db="UniProtKB">
        <authorList>
            <consortium name="RefSeq"/>
        </authorList>
    </citation>
    <scope>IDENTIFICATION</scope>
</reference>
<sequence length="186" mass="20134">MPRQPSPSKLTDAPESKRPTTSRSSIFTCANGMQFDEANGLERGSSFLPKLLTPFPVWHRVHLGVLTPGSPHLKQNTFNTSDSHALNGCPTVPQFQHVSGCRSQLVSQCLANASTSSCSPGTLSSPTDSGQSSSILGRSLYPRSKSENGNSSRDLSASMVWIYTSMVSPGFCFRSRSSYSRSKLDR</sequence>
<evidence type="ECO:0000313" key="4">
    <source>
        <dbReference type="RefSeq" id="XP_070852681.1"/>
    </source>
</evidence>
<accession>A0ABM4TRU7</accession>
<gene>
    <name evidence="3 4" type="primary">LOC139353160</name>
</gene>
<organism evidence="2 3">
    <name type="scientific">Drosophila suzukii</name>
    <name type="common">Spotted-wing drosophila fruit fly</name>
    <dbReference type="NCBI Taxonomy" id="28584"/>
    <lineage>
        <taxon>Eukaryota</taxon>
        <taxon>Metazoa</taxon>
        <taxon>Ecdysozoa</taxon>
        <taxon>Arthropoda</taxon>
        <taxon>Hexapoda</taxon>
        <taxon>Insecta</taxon>
        <taxon>Pterygota</taxon>
        <taxon>Neoptera</taxon>
        <taxon>Endopterygota</taxon>
        <taxon>Diptera</taxon>
        <taxon>Brachycera</taxon>
        <taxon>Muscomorpha</taxon>
        <taxon>Ephydroidea</taxon>
        <taxon>Drosophilidae</taxon>
        <taxon>Drosophila</taxon>
        <taxon>Sophophora</taxon>
    </lineage>
</organism>
<feature type="region of interest" description="Disordered" evidence="1">
    <location>
        <begin position="116"/>
        <end position="152"/>
    </location>
</feature>
<dbReference type="RefSeq" id="XP_070852681.1">
    <property type="nucleotide sequence ID" value="XM_070996580.1"/>
</dbReference>
<evidence type="ECO:0000313" key="3">
    <source>
        <dbReference type="RefSeq" id="XP_070852680.1"/>
    </source>
</evidence>
<evidence type="ECO:0000256" key="1">
    <source>
        <dbReference type="SAM" id="MobiDB-lite"/>
    </source>
</evidence>
<protein>
    <submittedName>
        <fullName evidence="3 4">Uncharacterized protein isoform X2</fullName>
    </submittedName>
</protein>
<feature type="compositionally biased region" description="Low complexity" evidence="1">
    <location>
        <begin position="116"/>
        <end position="127"/>
    </location>
</feature>